<evidence type="ECO:0000259" key="11">
    <source>
        <dbReference type="Pfam" id="PF00294"/>
    </source>
</evidence>
<dbReference type="InterPro" id="IPR029056">
    <property type="entry name" value="Ribokinase-like"/>
</dbReference>
<evidence type="ECO:0000256" key="7">
    <source>
        <dbReference type="ARBA" id="ARBA00022777"/>
    </source>
</evidence>
<comment type="subcellular location">
    <subcellularLocation>
        <location evidence="10">Nucleus</location>
    </subcellularLocation>
</comment>
<dbReference type="InterPro" id="IPR001805">
    <property type="entry name" value="Adenokinase"/>
</dbReference>
<comment type="cofactor">
    <cofactor evidence="10">
        <name>Mg(2+)</name>
        <dbReference type="ChEBI" id="CHEBI:18420"/>
    </cofactor>
    <text evidence="10">Binds 3 Mg(2+) ions per subunit.</text>
</comment>
<comment type="function">
    <text evidence="10">ATP dependent phosphorylation of adenosine and other related nucleoside analogs to monophosphate derivatives.</text>
</comment>
<evidence type="ECO:0000256" key="6">
    <source>
        <dbReference type="ARBA" id="ARBA00022741"/>
    </source>
</evidence>
<feature type="domain" description="Carbohydrate kinase PfkB" evidence="11">
    <location>
        <begin position="54"/>
        <end position="335"/>
    </location>
</feature>
<dbReference type="PRINTS" id="PR00989">
    <property type="entry name" value="ADENOKINASE"/>
</dbReference>
<dbReference type="AlphaFoldDB" id="A0A5N4B6P2"/>
<keyword evidence="10" id="KW-0460">Magnesium</keyword>
<dbReference type="PANTHER" id="PTHR45769:SF3">
    <property type="entry name" value="ADENOSINE KINASE"/>
    <property type="match status" value="1"/>
</dbReference>
<name>A0A5N4B6P2_PHOPY</name>
<keyword evidence="13" id="KW-1185">Reference proteome</keyword>
<keyword evidence="7 10" id="KW-0418">Kinase</keyword>
<comment type="similarity">
    <text evidence="2 10">Belongs to the carbohydrate kinase PfkB family.</text>
</comment>
<dbReference type="OrthoDB" id="432447at2759"/>
<dbReference type="Gene3D" id="3.30.1110.10">
    <property type="match status" value="1"/>
</dbReference>
<evidence type="ECO:0000256" key="9">
    <source>
        <dbReference type="PIRSR" id="PIRSR601805-1"/>
    </source>
</evidence>
<evidence type="ECO:0000313" key="13">
    <source>
        <dbReference type="Proteomes" id="UP000327044"/>
    </source>
</evidence>
<comment type="subunit">
    <text evidence="10">Monomer.</text>
</comment>
<evidence type="ECO:0000256" key="10">
    <source>
        <dbReference type="RuleBase" id="RU368116"/>
    </source>
</evidence>
<evidence type="ECO:0000256" key="2">
    <source>
        <dbReference type="ARBA" id="ARBA00010688"/>
    </source>
</evidence>
<accession>A0A5N4B6P2</accession>
<keyword evidence="4 10" id="KW-0808">Transferase</keyword>
<keyword evidence="5 10" id="KW-0660">Purine salvage</keyword>
<dbReference type="InterPro" id="IPR002173">
    <property type="entry name" value="Carboh/pur_kinase_PfkB_CS"/>
</dbReference>
<dbReference type="GO" id="GO:0005634">
    <property type="term" value="C:nucleus"/>
    <property type="evidence" value="ECO:0007669"/>
    <property type="project" value="UniProtKB-SubCell"/>
</dbReference>
<dbReference type="EC" id="2.7.1.20" evidence="3 10"/>
<evidence type="ECO:0000256" key="3">
    <source>
        <dbReference type="ARBA" id="ARBA00012119"/>
    </source>
</evidence>
<dbReference type="Proteomes" id="UP000327044">
    <property type="component" value="Unassembled WGS sequence"/>
</dbReference>
<dbReference type="GO" id="GO:0006166">
    <property type="term" value="P:purine ribonucleoside salvage"/>
    <property type="evidence" value="ECO:0007669"/>
    <property type="project" value="UniProtKB-KW"/>
</dbReference>
<sequence length="346" mass="38538">MVIIVGFGNPLLDIIVQLDDDTILQKYNIREDYEKEETANVIRLLLKDVSHLSPVFAPGGCAQNTLRILQWILNEPNSTVMMGAVGTDEHSAILEKLVQEAGVHTHYCRKENHPTGCSVVLIKGVHRALIAHIGAAQYLNIDDIRCNEKLDVLMKANLVYVEGFFVSQRVAIVEYVEAFCNDKSIPFVFNLSGVYMIENFPTEMWAFAQNADVLFGNSREYKTLIKNTNLSLSVDHFAIQLCQNYQNRKNLPYGKLVVITNGDECVICAHSGGHIEVLHVPKIDKSKFKDSNGAGDAFAAGFLAGLLLKKEPLTSMKWGCWSAQQIIQQSGCTIPKYTAQFITSID</sequence>
<comment type="catalytic activity">
    <reaction evidence="10">
        <text>adenosine + ATP = AMP + ADP + H(+)</text>
        <dbReference type="Rhea" id="RHEA:20824"/>
        <dbReference type="ChEBI" id="CHEBI:15378"/>
        <dbReference type="ChEBI" id="CHEBI:16335"/>
        <dbReference type="ChEBI" id="CHEBI:30616"/>
        <dbReference type="ChEBI" id="CHEBI:456215"/>
        <dbReference type="ChEBI" id="CHEBI:456216"/>
        <dbReference type="EC" id="2.7.1.20"/>
    </reaction>
</comment>
<dbReference type="Gene3D" id="3.40.1190.20">
    <property type="match status" value="1"/>
</dbReference>
<dbReference type="GO" id="GO:0005524">
    <property type="term" value="F:ATP binding"/>
    <property type="evidence" value="ECO:0007669"/>
    <property type="project" value="UniProtKB-UniRule"/>
</dbReference>
<evidence type="ECO:0000256" key="1">
    <source>
        <dbReference type="ARBA" id="ARBA00004801"/>
    </source>
</evidence>
<dbReference type="EMBL" id="VVIM01000001">
    <property type="protein sequence ID" value="KAB0805277.1"/>
    <property type="molecule type" value="Genomic_DNA"/>
</dbReference>
<gene>
    <name evidence="12" type="ORF">PPYR_02247</name>
</gene>
<reference evidence="12 13" key="1">
    <citation type="journal article" date="2018" name="Elife">
        <title>Firefly genomes illuminate parallel origins of bioluminescence in beetles.</title>
        <authorList>
            <person name="Fallon T.R."/>
            <person name="Lower S.E."/>
            <person name="Chang C.H."/>
            <person name="Bessho-Uehara M."/>
            <person name="Martin G.J."/>
            <person name="Bewick A.J."/>
            <person name="Behringer M."/>
            <person name="Debat H.J."/>
            <person name="Wong I."/>
            <person name="Day J.C."/>
            <person name="Suvorov A."/>
            <person name="Silva C.J."/>
            <person name="Stanger-Hall K.F."/>
            <person name="Hall D.W."/>
            <person name="Schmitz R.J."/>
            <person name="Nelson D.R."/>
            <person name="Lewis S.M."/>
            <person name="Shigenobu S."/>
            <person name="Bybee S.M."/>
            <person name="Larracuente A.M."/>
            <person name="Oba Y."/>
            <person name="Weng J.K."/>
        </authorList>
    </citation>
    <scope>NUCLEOTIDE SEQUENCE [LARGE SCALE GENOMIC DNA]</scope>
    <source>
        <strain evidence="12">1611_PpyrPB1</strain>
        <tissue evidence="12">Whole body</tissue>
    </source>
</reference>
<protein>
    <recommendedName>
        <fullName evidence="3 10">Adenosine kinase</fullName>
        <shortName evidence="10">AK</shortName>
        <ecNumber evidence="3 10">2.7.1.20</ecNumber>
    </recommendedName>
    <alternativeName>
        <fullName evidence="10">Adenosine 5'-phosphotransferase</fullName>
    </alternativeName>
</protein>
<dbReference type="GO" id="GO:0004001">
    <property type="term" value="F:adenosine kinase activity"/>
    <property type="evidence" value="ECO:0007669"/>
    <property type="project" value="UniProtKB-UniRule"/>
</dbReference>
<comment type="caution">
    <text evidence="12">The sequence shown here is derived from an EMBL/GenBank/DDBJ whole genome shotgun (WGS) entry which is preliminary data.</text>
</comment>
<evidence type="ECO:0000256" key="4">
    <source>
        <dbReference type="ARBA" id="ARBA00022679"/>
    </source>
</evidence>
<keyword evidence="10" id="KW-0539">Nucleus</keyword>
<feature type="active site" description="Proton acceptor" evidence="9">
    <location>
        <position position="296"/>
    </location>
</feature>
<dbReference type="PROSITE" id="PS00584">
    <property type="entry name" value="PFKB_KINASES_2"/>
    <property type="match status" value="1"/>
</dbReference>
<proteinExistence type="inferred from homology"/>
<evidence type="ECO:0000313" key="12">
    <source>
        <dbReference type="EMBL" id="KAB0805277.1"/>
    </source>
</evidence>
<comment type="pathway">
    <text evidence="1 10">Purine metabolism; AMP biosynthesis via salvage pathway; AMP from adenosine: step 1/1.</text>
</comment>
<organism evidence="12 13">
    <name type="scientific">Photinus pyralis</name>
    <name type="common">Common eastern firefly</name>
    <name type="synonym">Lampyris pyralis</name>
    <dbReference type="NCBI Taxonomy" id="7054"/>
    <lineage>
        <taxon>Eukaryota</taxon>
        <taxon>Metazoa</taxon>
        <taxon>Ecdysozoa</taxon>
        <taxon>Arthropoda</taxon>
        <taxon>Hexapoda</taxon>
        <taxon>Insecta</taxon>
        <taxon>Pterygota</taxon>
        <taxon>Neoptera</taxon>
        <taxon>Endopterygota</taxon>
        <taxon>Coleoptera</taxon>
        <taxon>Polyphaga</taxon>
        <taxon>Elateriformia</taxon>
        <taxon>Elateroidea</taxon>
        <taxon>Lampyridae</taxon>
        <taxon>Lampyrinae</taxon>
        <taxon>Photinus</taxon>
    </lineage>
</organism>
<keyword evidence="8 10" id="KW-0067">ATP-binding</keyword>
<dbReference type="SUPFAM" id="SSF53613">
    <property type="entry name" value="Ribokinase-like"/>
    <property type="match status" value="1"/>
</dbReference>
<dbReference type="PANTHER" id="PTHR45769">
    <property type="entry name" value="ADENOSINE KINASE"/>
    <property type="match status" value="1"/>
</dbReference>
<dbReference type="GO" id="GO:0006144">
    <property type="term" value="P:purine nucleobase metabolic process"/>
    <property type="evidence" value="ECO:0007669"/>
    <property type="project" value="TreeGrafter"/>
</dbReference>
<evidence type="ECO:0000256" key="8">
    <source>
        <dbReference type="ARBA" id="ARBA00022840"/>
    </source>
</evidence>
<dbReference type="GO" id="GO:0044209">
    <property type="term" value="P:AMP salvage"/>
    <property type="evidence" value="ECO:0007669"/>
    <property type="project" value="UniProtKB-UniRule"/>
</dbReference>
<dbReference type="Pfam" id="PF00294">
    <property type="entry name" value="PfkB"/>
    <property type="match status" value="1"/>
</dbReference>
<dbReference type="InParanoid" id="A0A5N4B6P2"/>
<dbReference type="CDD" id="cd01168">
    <property type="entry name" value="adenosine_kinase"/>
    <property type="match status" value="1"/>
</dbReference>
<keyword evidence="6 10" id="KW-0547">Nucleotide-binding</keyword>
<dbReference type="GO" id="GO:0005829">
    <property type="term" value="C:cytosol"/>
    <property type="evidence" value="ECO:0007669"/>
    <property type="project" value="TreeGrafter"/>
</dbReference>
<dbReference type="InterPro" id="IPR011611">
    <property type="entry name" value="PfkB_dom"/>
</dbReference>
<evidence type="ECO:0000256" key="5">
    <source>
        <dbReference type="ARBA" id="ARBA00022726"/>
    </source>
</evidence>
<dbReference type="UniPathway" id="UPA00588">
    <property type="reaction ID" value="UER00659"/>
</dbReference>